<name>A0A816SWJ6_9BILA</name>
<evidence type="ECO:0000313" key="2">
    <source>
        <dbReference type="EMBL" id="CAF4129157.1"/>
    </source>
</evidence>
<comment type="caution">
    <text evidence="1">The sequence shown here is derived from an EMBL/GenBank/DDBJ whole genome shotgun (WGS) entry which is preliminary data.</text>
</comment>
<evidence type="ECO:0000313" key="1">
    <source>
        <dbReference type="EMBL" id="CAF2089995.1"/>
    </source>
</evidence>
<dbReference type="EMBL" id="CAJNRE010010355">
    <property type="protein sequence ID" value="CAF2089995.1"/>
    <property type="molecule type" value="Genomic_DNA"/>
</dbReference>
<dbReference type="AlphaFoldDB" id="A0A816SWJ6"/>
<dbReference type="Proteomes" id="UP000663824">
    <property type="component" value="Unassembled WGS sequence"/>
</dbReference>
<reference evidence="1" key="1">
    <citation type="submission" date="2021-02" db="EMBL/GenBank/DDBJ databases">
        <authorList>
            <person name="Nowell W R."/>
        </authorList>
    </citation>
    <scope>NUCLEOTIDE SEQUENCE</scope>
</reference>
<sequence length="105" mass="12134">MGPRSGKVGTAGALYYGANSQNHTAHCTDWRQRGVAAQWRQMDDNHMGRNWRRAPLARYRSVLNQTIHDPNRNFDPVTQQALRHIYTNAPYGYQQAARTLLPERR</sequence>
<accession>A0A816SWJ6</accession>
<proteinExistence type="predicted"/>
<dbReference type="EMBL" id="CAJOBI010009076">
    <property type="protein sequence ID" value="CAF4129157.1"/>
    <property type="molecule type" value="Genomic_DNA"/>
</dbReference>
<dbReference type="Proteomes" id="UP000676336">
    <property type="component" value="Unassembled WGS sequence"/>
</dbReference>
<organism evidence="1 3">
    <name type="scientific">Rotaria magnacalcarata</name>
    <dbReference type="NCBI Taxonomy" id="392030"/>
    <lineage>
        <taxon>Eukaryota</taxon>
        <taxon>Metazoa</taxon>
        <taxon>Spiralia</taxon>
        <taxon>Gnathifera</taxon>
        <taxon>Rotifera</taxon>
        <taxon>Eurotatoria</taxon>
        <taxon>Bdelloidea</taxon>
        <taxon>Philodinida</taxon>
        <taxon>Philodinidae</taxon>
        <taxon>Rotaria</taxon>
    </lineage>
</organism>
<protein>
    <submittedName>
        <fullName evidence="1">Uncharacterized protein</fullName>
    </submittedName>
</protein>
<evidence type="ECO:0000313" key="3">
    <source>
        <dbReference type="Proteomes" id="UP000663824"/>
    </source>
</evidence>
<gene>
    <name evidence="1" type="ORF">MBJ925_LOCUS20159</name>
    <name evidence="2" type="ORF">SMN809_LOCUS18675</name>
</gene>